<keyword evidence="10" id="KW-0238">DNA-binding</keyword>
<dbReference type="InterPro" id="IPR001628">
    <property type="entry name" value="Znf_hrmn_rcpt"/>
</dbReference>
<organism evidence="15 16">
    <name type="scientific">Pristionchus pacificus</name>
    <name type="common">Parasitic nematode worm</name>
    <dbReference type="NCBI Taxonomy" id="54126"/>
    <lineage>
        <taxon>Eukaryota</taxon>
        <taxon>Metazoa</taxon>
        <taxon>Ecdysozoa</taxon>
        <taxon>Nematoda</taxon>
        <taxon>Chromadorea</taxon>
        <taxon>Rhabditida</taxon>
        <taxon>Rhabditina</taxon>
        <taxon>Diplogasteromorpha</taxon>
        <taxon>Diplogasteroidea</taxon>
        <taxon>Neodiplogasteridae</taxon>
        <taxon>Pristionchus</taxon>
    </lineage>
</organism>
<dbReference type="EnsemblMetazoa" id="PPA29508.1">
    <property type="protein sequence ID" value="PPA29508.1"/>
    <property type="gene ID" value="WBGene00119062"/>
</dbReference>
<dbReference type="Gene3D" id="3.30.50.10">
    <property type="entry name" value="Erythroid Transcription Factor GATA-1, subunit A"/>
    <property type="match status" value="1"/>
</dbReference>
<dbReference type="SMART" id="SM00399">
    <property type="entry name" value="ZnF_C4"/>
    <property type="match status" value="1"/>
</dbReference>
<evidence type="ECO:0000256" key="8">
    <source>
        <dbReference type="ARBA" id="ARBA00022989"/>
    </source>
</evidence>
<evidence type="ECO:0000256" key="7">
    <source>
        <dbReference type="ARBA" id="ARBA00022833"/>
    </source>
</evidence>
<dbReference type="PRINTS" id="PR00047">
    <property type="entry name" value="STROIDFINGER"/>
</dbReference>
<dbReference type="PANTHER" id="PTHR22945:SF40">
    <property type="entry name" value="SERPENTINE RECEPTOR, CLASS D (DELTA)-RELATED"/>
    <property type="match status" value="1"/>
</dbReference>
<keyword evidence="9" id="KW-0805">Transcription regulation</keyword>
<dbReference type="GO" id="GO:0000978">
    <property type="term" value="F:RNA polymerase II cis-regulatory region sequence-specific DNA binding"/>
    <property type="evidence" value="ECO:0007669"/>
    <property type="project" value="InterPro"/>
</dbReference>
<keyword evidence="14" id="KW-0539">Nucleus</keyword>
<evidence type="ECO:0000256" key="11">
    <source>
        <dbReference type="ARBA" id="ARBA00023136"/>
    </source>
</evidence>
<dbReference type="InterPro" id="IPR019421">
    <property type="entry name" value="7TM_GPCR_serpentine_rcpt_Srd"/>
</dbReference>
<evidence type="ECO:0000256" key="4">
    <source>
        <dbReference type="ARBA" id="ARBA00022692"/>
    </source>
</evidence>
<keyword evidence="11" id="KW-0472">Membrane</keyword>
<evidence type="ECO:0000256" key="1">
    <source>
        <dbReference type="ARBA" id="ARBA00004123"/>
    </source>
</evidence>
<keyword evidence="12" id="KW-0804">Transcription</keyword>
<keyword evidence="5" id="KW-0479">Metal-binding</keyword>
<evidence type="ECO:0000256" key="10">
    <source>
        <dbReference type="ARBA" id="ARBA00023125"/>
    </source>
</evidence>
<dbReference type="PROSITE" id="PS51030">
    <property type="entry name" value="NUCLEAR_REC_DBD_2"/>
    <property type="match status" value="1"/>
</dbReference>
<reference evidence="16" key="1">
    <citation type="journal article" date="2008" name="Nat. Genet.">
        <title>The Pristionchus pacificus genome provides a unique perspective on nematode lifestyle and parasitism.</title>
        <authorList>
            <person name="Dieterich C."/>
            <person name="Clifton S.W."/>
            <person name="Schuster L.N."/>
            <person name="Chinwalla A."/>
            <person name="Delehaunty K."/>
            <person name="Dinkelacker I."/>
            <person name="Fulton L."/>
            <person name="Fulton R."/>
            <person name="Godfrey J."/>
            <person name="Minx P."/>
            <person name="Mitreva M."/>
            <person name="Roeseler W."/>
            <person name="Tian H."/>
            <person name="Witte H."/>
            <person name="Yang S.P."/>
            <person name="Wilson R.K."/>
            <person name="Sommer R.J."/>
        </authorList>
    </citation>
    <scope>NUCLEOTIDE SEQUENCE [LARGE SCALE GENOMIC DNA]</scope>
    <source>
        <strain evidence="16">PS312</strain>
    </source>
</reference>
<dbReference type="GO" id="GO:0003700">
    <property type="term" value="F:DNA-binding transcription factor activity"/>
    <property type="evidence" value="ECO:0007669"/>
    <property type="project" value="InterPro"/>
</dbReference>
<dbReference type="Proteomes" id="UP000005239">
    <property type="component" value="Unassembled WGS sequence"/>
</dbReference>
<dbReference type="Pfam" id="PF10317">
    <property type="entry name" value="7TM_GPCR_Srd"/>
    <property type="match status" value="1"/>
</dbReference>
<comment type="similarity">
    <text evidence="3">Belongs to the nematode receptor-like protein srd family.</text>
</comment>
<keyword evidence="16" id="KW-1185">Reference proteome</keyword>
<comment type="subcellular location">
    <subcellularLocation>
        <location evidence="2">Membrane</location>
        <topology evidence="2">Multi-pass membrane protein</topology>
    </subcellularLocation>
    <subcellularLocation>
        <location evidence="1">Nucleus</location>
    </subcellularLocation>
</comment>
<dbReference type="SUPFAM" id="SSF57716">
    <property type="entry name" value="Glucocorticoid receptor-like (DNA-binding domain)"/>
    <property type="match status" value="1"/>
</dbReference>
<evidence type="ECO:0000256" key="6">
    <source>
        <dbReference type="ARBA" id="ARBA00022771"/>
    </source>
</evidence>
<dbReference type="InterPro" id="IPR049636">
    <property type="entry name" value="HNF4-like_DBD"/>
</dbReference>
<accession>A0A2A6CP91</accession>
<dbReference type="Pfam" id="PF00105">
    <property type="entry name" value="zf-C4"/>
    <property type="match status" value="1"/>
</dbReference>
<dbReference type="GO" id="GO:0008270">
    <property type="term" value="F:zinc ion binding"/>
    <property type="evidence" value="ECO:0007669"/>
    <property type="project" value="UniProtKB-KW"/>
</dbReference>
<evidence type="ECO:0000313" key="15">
    <source>
        <dbReference type="EnsemblMetazoa" id="PPA29508.1"/>
    </source>
</evidence>
<name>A0A2A6CP91_PRIPA</name>
<dbReference type="InterPro" id="IPR050920">
    <property type="entry name" value="Nematode_rcpt-like_delta"/>
</dbReference>
<evidence type="ECO:0000313" key="16">
    <source>
        <dbReference type="Proteomes" id="UP000005239"/>
    </source>
</evidence>
<evidence type="ECO:0000256" key="3">
    <source>
        <dbReference type="ARBA" id="ARBA00009166"/>
    </source>
</evidence>
<sequence length="548" mass="61635">MESCLPAKARRCKVCEGRAAGAHFGVDSCRACAAFFRRTLLSKRIIECASGHCGKPRECKGCRFERCISSGMLPSLVTGEPNNTHEIPSVITSHPNIIFLHRLLVNYKTFTNDRVIFEQSFLKSSPEFKLHPFQNTPPNEQHFLILQNCLFAMHTGEGNYRAARAYSERPLSWKCQETFTEIRDVLVPMFDRLKPTELEFLAAISLAMWLMGSAQINKKIATIAENYRRRVFYELHVLYRTPSIMRKYSALILFTSLVDCTAAFMSLMATAIVESHEGSIVFVYLGPCSLIHDKFCYVALASHVQSIGESCVLLLVSFSYRLWSFRLASSNNGPVSDSRAPLIILCLLASIPAVITTVTFSFSASPPTPSLLEHPQLSGRLFSVFNMSAPSLLSSINILPRISIGYIIFLYLAATPALFVIRRLLYQKICSLGSITDSSRHREIFRALTLHMFMPVTFSVGFVFWLLDFFDVCHSEALQRSIMPISSTFAIISPLIVIFHLPPYRKFFMGIVWPCSQKVIDSQRTSVSVISKGGMKTSLVNSRFTRVT</sequence>
<evidence type="ECO:0000256" key="13">
    <source>
        <dbReference type="ARBA" id="ARBA00023170"/>
    </source>
</evidence>
<keyword evidence="13" id="KW-0675">Receptor</keyword>
<dbReference type="PANTHER" id="PTHR22945">
    <property type="entry name" value="SERPENTINE RECEPTOR, CLASS D DELTA"/>
    <property type="match status" value="1"/>
</dbReference>
<gene>
    <name evidence="15" type="primary">WBGene00119062</name>
</gene>
<evidence type="ECO:0000256" key="2">
    <source>
        <dbReference type="ARBA" id="ARBA00004141"/>
    </source>
</evidence>
<dbReference type="GO" id="GO:0016020">
    <property type="term" value="C:membrane"/>
    <property type="evidence" value="ECO:0007669"/>
    <property type="project" value="UniProtKB-SubCell"/>
</dbReference>
<evidence type="ECO:0000256" key="9">
    <source>
        <dbReference type="ARBA" id="ARBA00023015"/>
    </source>
</evidence>
<accession>A0A8R1YN92</accession>
<keyword evidence="4" id="KW-0812">Transmembrane</keyword>
<evidence type="ECO:0000256" key="5">
    <source>
        <dbReference type="ARBA" id="ARBA00022723"/>
    </source>
</evidence>
<keyword evidence="6" id="KW-0863">Zinc-finger</keyword>
<reference evidence="15" key="2">
    <citation type="submission" date="2022-06" db="UniProtKB">
        <authorList>
            <consortium name="EnsemblMetazoa"/>
        </authorList>
    </citation>
    <scope>IDENTIFICATION</scope>
    <source>
        <strain evidence="15">PS312</strain>
    </source>
</reference>
<proteinExistence type="inferred from homology"/>
<keyword evidence="8" id="KW-1133">Transmembrane helix</keyword>
<evidence type="ECO:0000256" key="12">
    <source>
        <dbReference type="ARBA" id="ARBA00023163"/>
    </source>
</evidence>
<keyword evidence="7" id="KW-0862">Zinc</keyword>
<dbReference type="CDD" id="cd06960">
    <property type="entry name" value="NR_DBD_HNF4A"/>
    <property type="match status" value="1"/>
</dbReference>
<dbReference type="AlphaFoldDB" id="A0A2A6CP91"/>
<dbReference type="GO" id="GO:0005634">
    <property type="term" value="C:nucleus"/>
    <property type="evidence" value="ECO:0007669"/>
    <property type="project" value="UniProtKB-SubCell"/>
</dbReference>
<dbReference type="InterPro" id="IPR013088">
    <property type="entry name" value="Znf_NHR/GATA"/>
</dbReference>
<evidence type="ECO:0000256" key="14">
    <source>
        <dbReference type="ARBA" id="ARBA00023242"/>
    </source>
</evidence>
<protein>
    <submittedName>
        <fullName evidence="15">G protein-coupled receptor</fullName>
    </submittedName>
</protein>